<dbReference type="PANTHER" id="PTHR23227:SF85">
    <property type="entry name" value="CRANIOFACIAL DEVELOPMENT PROTEIN 2"/>
    <property type="match status" value="1"/>
</dbReference>
<evidence type="ECO:0000313" key="2">
    <source>
        <dbReference type="EMBL" id="GFR97884.1"/>
    </source>
</evidence>
<reference evidence="2 3" key="1">
    <citation type="journal article" date="2021" name="Elife">
        <title>Chloroplast acquisition without the gene transfer in kleptoplastic sea slugs, Plakobranchus ocellatus.</title>
        <authorList>
            <person name="Maeda T."/>
            <person name="Takahashi S."/>
            <person name="Yoshida T."/>
            <person name="Shimamura S."/>
            <person name="Takaki Y."/>
            <person name="Nagai Y."/>
            <person name="Toyoda A."/>
            <person name="Suzuki Y."/>
            <person name="Arimoto A."/>
            <person name="Ishii H."/>
            <person name="Satoh N."/>
            <person name="Nishiyama T."/>
            <person name="Hasebe M."/>
            <person name="Maruyama T."/>
            <person name="Minagawa J."/>
            <person name="Obokata J."/>
            <person name="Shigenobu S."/>
        </authorList>
    </citation>
    <scope>NUCLEOTIDE SEQUENCE [LARGE SCALE GENOMIC DNA]</scope>
</reference>
<evidence type="ECO:0000259" key="1">
    <source>
        <dbReference type="Pfam" id="PF03372"/>
    </source>
</evidence>
<comment type="caution">
    <text evidence="2">The sequence shown here is derived from an EMBL/GenBank/DDBJ whole genome shotgun (WGS) entry which is preliminary data.</text>
</comment>
<feature type="domain" description="Endonuclease/exonuclease/phosphatase" evidence="1">
    <location>
        <begin position="122"/>
        <end position="341"/>
    </location>
</feature>
<keyword evidence="2" id="KW-0695">RNA-directed DNA polymerase</keyword>
<keyword evidence="3" id="KW-1185">Reference proteome</keyword>
<dbReference type="Gene3D" id="3.60.10.10">
    <property type="entry name" value="Endonuclease/exonuclease/phosphatase"/>
    <property type="match status" value="1"/>
</dbReference>
<dbReference type="GO" id="GO:0003964">
    <property type="term" value="F:RNA-directed DNA polymerase activity"/>
    <property type="evidence" value="ECO:0007669"/>
    <property type="project" value="UniProtKB-KW"/>
</dbReference>
<keyword evidence="2" id="KW-0548">Nucleotidyltransferase</keyword>
<dbReference type="CDD" id="cd09076">
    <property type="entry name" value="L1-EN"/>
    <property type="match status" value="1"/>
</dbReference>
<proteinExistence type="predicted"/>
<dbReference type="EMBL" id="BMAT01005657">
    <property type="protein sequence ID" value="GFR97884.1"/>
    <property type="molecule type" value="Genomic_DNA"/>
</dbReference>
<dbReference type="InterPro" id="IPR036691">
    <property type="entry name" value="Endo/exonu/phosph_ase_sf"/>
</dbReference>
<organism evidence="2 3">
    <name type="scientific">Elysia marginata</name>
    <dbReference type="NCBI Taxonomy" id="1093978"/>
    <lineage>
        <taxon>Eukaryota</taxon>
        <taxon>Metazoa</taxon>
        <taxon>Spiralia</taxon>
        <taxon>Lophotrochozoa</taxon>
        <taxon>Mollusca</taxon>
        <taxon>Gastropoda</taxon>
        <taxon>Heterobranchia</taxon>
        <taxon>Euthyneura</taxon>
        <taxon>Panpulmonata</taxon>
        <taxon>Sacoglossa</taxon>
        <taxon>Placobranchoidea</taxon>
        <taxon>Plakobranchidae</taxon>
        <taxon>Elysia</taxon>
    </lineage>
</organism>
<protein>
    <submittedName>
        <fullName evidence="2">RNA-directed DNA polymerase from mobile element jockey-like</fullName>
    </submittedName>
</protein>
<gene>
    <name evidence="2" type="ORF">ElyMa_002756400</name>
</gene>
<dbReference type="Pfam" id="PF03372">
    <property type="entry name" value="Exo_endo_phos"/>
    <property type="match status" value="1"/>
</dbReference>
<dbReference type="InterPro" id="IPR005135">
    <property type="entry name" value="Endo/exonuclease/phosphatase"/>
</dbReference>
<evidence type="ECO:0000313" key="3">
    <source>
        <dbReference type="Proteomes" id="UP000762676"/>
    </source>
</evidence>
<dbReference type="Proteomes" id="UP000762676">
    <property type="component" value="Unassembled WGS sequence"/>
</dbReference>
<dbReference type="InterPro" id="IPR027124">
    <property type="entry name" value="Swc5/CFDP1/2"/>
</dbReference>
<keyword evidence="2" id="KW-0808">Transferase</keyword>
<dbReference type="SUPFAM" id="SSF56219">
    <property type="entry name" value="DNase I-like"/>
    <property type="match status" value="1"/>
</dbReference>
<dbReference type="AlphaFoldDB" id="A0AAV4HJQ7"/>
<name>A0AAV4HJQ7_9GAST</name>
<sequence>MARILFGVPNSSLAHIWLLVSAYVRQRHPPGNGFGWPAELSMVKGNRKRESHAGEVGPPAMKYRAVNSHREEDETTVGELALNDASGLEPKGGPGADVATLKTRNHPLVIGTWSVRTLYQAGKLDNLIQEADALRVDITGVAETRWTDEGLIRGDNYTMMYSGGTAHEHGMGILIKNDISKSLMGYWPVNERIILCKFEAKPFNIVIMQVYAPTSDYSDEEIEAFYDDVSKTLKQAKSSDVVIVMGDFNAKVGNTAMSKSIGRYGLGTSNERGERMIQFCEQHDMSVINTHFKQPKRRLYTWKSPGDLTRNQIDYLAINSRLKNAVSKCKTYPGADIGSDHAPIIIKINIKLKIPQRKSTKAAKYDVSQLKNEELQKKYAVGVKNRFECLMLENCTHEANEENVNNIWDSLKTAVTETNESMLPEAKRERKQAWMKEEILELMKERKKYKGTEKYKELDRQVRKECIEAKEDWLNYNCYLIEELSKDNNPRQMYEEIKKFTSYKIKARGHIKNEKGEILMETEQIIKRWSEYVEQLFDDYRGENPIQSFLQGPCILASEVAEALKHMKSGKACGIDGINTEMLKALGILVLRSSPIFVIVCTAQPTSRRILKHQCLYFCQRNQRQKTARTIER</sequence>
<accession>A0AAV4HJQ7</accession>
<dbReference type="PANTHER" id="PTHR23227">
    <property type="entry name" value="BUCENTAUR RELATED"/>
    <property type="match status" value="1"/>
</dbReference>